<evidence type="ECO:0000313" key="2">
    <source>
        <dbReference type="Proteomes" id="UP001246858"/>
    </source>
</evidence>
<protein>
    <submittedName>
        <fullName evidence="1">Ferric-dicitrate binding protein FerR (Iron transport regulator)</fullName>
    </submittedName>
</protein>
<evidence type="ECO:0000313" key="1">
    <source>
        <dbReference type="EMBL" id="MDR6785262.1"/>
    </source>
</evidence>
<gene>
    <name evidence="1" type="ORF">J2X78_003836</name>
</gene>
<sequence length="398" mass="44281">MTTSAKELLEKYKLGTCTAQEKLLVEDWFMKYGTDENVIVSLLDIKRVKQEMWQVVQANRNRKRKLWPRIAGIAAAVIGIAVGIYFYTAPLHPDTSLSSRANAKDLNDIAPGHNGATLTFANGKTINLSEKKNGVIVSSALKYDDNTDVVQDGALSSRGYEGTVTATTAKGRMYTVTLSDGTKVWLNAGSNLVFYPDYRNKTQRFVKLDGEGYFEVAKDKTRPFIVECKGQKTEVLGTHFNISAYSDDIGIKTTLLEGSVRVSSSNLVHLSSRAIAKDLDPSEVGMTKGRNDVVLKPNQQSLLSGTGITVKEVNPEDAIAWKNGYFMFNNESLENVMERVARWYNVKVIYEDADIKTGTVFGTISRFENVSKVLRMLERADVVRFTVEGNTIKIKKKK</sequence>
<organism evidence="1 2">
    <name type="scientific">Pedobacter africanus</name>
    <dbReference type="NCBI Taxonomy" id="151894"/>
    <lineage>
        <taxon>Bacteria</taxon>
        <taxon>Pseudomonadati</taxon>
        <taxon>Bacteroidota</taxon>
        <taxon>Sphingobacteriia</taxon>
        <taxon>Sphingobacteriales</taxon>
        <taxon>Sphingobacteriaceae</taxon>
        <taxon>Pedobacter</taxon>
    </lineage>
</organism>
<dbReference type="EMBL" id="JAVDTF010000003">
    <property type="protein sequence ID" value="MDR6785262.1"/>
    <property type="molecule type" value="Genomic_DNA"/>
</dbReference>
<keyword evidence="2" id="KW-1185">Reference proteome</keyword>
<name>A0ACC6L182_9SPHI</name>
<accession>A0ACC6L182</accession>
<reference evidence="1" key="1">
    <citation type="submission" date="2023-07" db="EMBL/GenBank/DDBJ databases">
        <title>Sorghum-associated microbial communities from plants grown in Nebraska, USA.</title>
        <authorList>
            <person name="Schachtman D."/>
        </authorList>
    </citation>
    <scope>NUCLEOTIDE SEQUENCE</scope>
    <source>
        <strain evidence="1">2697</strain>
    </source>
</reference>
<proteinExistence type="predicted"/>
<dbReference type="Proteomes" id="UP001246858">
    <property type="component" value="Unassembled WGS sequence"/>
</dbReference>
<comment type="caution">
    <text evidence="1">The sequence shown here is derived from an EMBL/GenBank/DDBJ whole genome shotgun (WGS) entry which is preliminary data.</text>
</comment>